<dbReference type="AlphaFoldDB" id="A0A5C5W7U0"/>
<dbReference type="OrthoDB" id="9783046at2"/>
<proteinExistence type="predicted"/>
<dbReference type="InterPro" id="IPR046642">
    <property type="entry name" value="DUF6754"/>
</dbReference>
<dbReference type="Proteomes" id="UP000317243">
    <property type="component" value="Unassembled WGS sequence"/>
</dbReference>
<organism evidence="4 5">
    <name type="scientific">Thalassoglobus neptunius</name>
    <dbReference type="NCBI Taxonomy" id="1938619"/>
    <lineage>
        <taxon>Bacteria</taxon>
        <taxon>Pseudomonadati</taxon>
        <taxon>Planctomycetota</taxon>
        <taxon>Planctomycetia</taxon>
        <taxon>Planctomycetales</taxon>
        <taxon>Planctomycetaceae</taxon>
        <taxon>Thalassoglobus</taxon>
    </lineage>
</organism>
<feature type="chain" id="PRO_5022688137" description="DUF6754 domain-containing protein" evidence="2">
    <location>
        <begin position="26"/>
        <end position="408"/>
    </location>
</feature>
<evidence type="ECO:0000259" key="3">
    <source>
        <dbReference type="Pfam" id="PF20539"/>
    </source>
</evidence>
<comment type="caution">
    <text evidence="4">The sequence shown here is derived from an EMBL/GenBank/DDBJ whole genome shotgun (WGS) entry which is preliminary data.</text>
</comment>
<protein>
    <recommendedName>
        <fullName evidence="3">DUF6754 domain-containing protein</fullName>
    </recommendedName>
</protein>
<feature type="signal peptide" evidence="2">
    <location>
        <begin position="1"/>
        <end position="25"/>
    </location>
</feature>
<dbReference type="EMBL" id="SIHI01000027">
    <property type="protein sequence ID" value="TWT46968.1"/>
    <property type="molecule type" value="Genomic_DNA"/>
</dbReference>
<keyword evidence="1" id="KW-0472">Membrane</keyword>
<keyword evidence="2" id="KW-0732">Signal</keyword>
<keyword evidence="5" id="KW-1185">Reference proteome</keyword>
<accession>A0A5C5W7U0</accession>
<keyword evidence="1" id="KW-0812">Transmembrane</keyword>
<keyword evidence="1" id="KW-1133">Transmembrane helix</keyword>
<sequence length="408" mass="43988" precursor="true">MNHRRLCILVGIIVAIASSANDVFAQPAPPAGISASDHPWDDGSEIDVEVELSDVDPDLVYVIEQASEFDGLYHEVERRPATESELESGILKVTTQKNIPGNSYWYRASVVEDVDGEEVQSEFIRMDADSPAISSEQFYDGDRFWLAVITVLVCGSVVAFILMARSGTKLKIRPIAGLEAIEEAVGRATEMGRSCLFVPGIQDMNDIQTIAGLTILSRVAEQAAEYDCTLETPTSKSLVMTAARETVATAFLKAGRPEAYNNDLIYYVTDEQFAYVSFLTGKMVREKPAACFYLGAFFAESLILAETGNAIGAIQVAGTAQPAQLPFFVAACDYTLIGEEFFAASAYLSKDPDQLGSLKGQDFGKVLVGGLILIGVFLVTIVDAAPPTIAAHFQGAADFLMNDLLQSG</sequence>
<evidence type="ECO:0000313" key="5">
    <source>
        <dbReference type="Proteomes" id="UP000317243"/>
    </source>
</evidence>
<dbReference type="Pfam" id="PF20539">
    <property type="entry name" value="DUF6754"/>
    <property type="match status" value="1"/>
</dbReference>
<name>A0A5C5W7U0_9PLAN</name>
<feature type="transmembrane region" description="Helical" evidence="1">
    <location>
        <begin position="144"/>
        <end position="164"/>
    </location>
</feature>
<dbReference type="RefSeq" id="WP_146511686.1">
    <property type="nucleotide sequence ID" value="NZ_SIHI01000027.1"/>
</dbReference>
<feature type="transmembrane region" description="Helical" evidence="1">
    <location>
        <begin position="366"/>
        <end position="385"/>
    </location>
</feature>
<evidence type="ECO:0000256" key="1">
    <source>
        <dbReference type="SAM" id="Phobius"/>
    </source>
</evidence>
<evidence type="ECO:0000256" key="2">
    <source>
        <dbReference type="SAM" id="SignalP"/>
    </source>
</evidence>
<gene>
    <name evidence="4" type="ORF">KOR42_43120</name>
</gene>
<evidence type="ECO:0000313" key="4">
    <source>
        <dbReference type="EMBL" id="TWT46968.1"/>
    </source>
</evidence>
<feature type="domain" description="DUF6754" evidence="3">
    <location>
        <begin position="135"/>
        <end position="382"/>
    </location>
</feature>
<reference evidence="4 5" key="1">
    <citation type="submission" date="2019-02" db="EMBL/GenBank/DDBJ databases">
        <title>Deep-cultivation of Planctomycetes and their phenomic and genomic characterization uncovers novel biology.</title>
        <authorList>
            <person name="Wiegand S."/>
            <person name="Jogler M."/>
            <person name="Boedeker C."/>
            <person name="Pinto D."/>
            <person name="Vollmers J."/>
            <person name="Rivas-Marin E."/>
            <person name="Kohn T."/>
            <person name="Peeters S.H."/>
            <person name="Heuer A."/>
            <person name="Rast P."/>
            <person name="Oberbeckmann S."/>
            <person name="Bunk B."/>
            <person name="Jeske O."/>
            <person name="Meyerdierks A."/>
            <person name="Storesund J.E."/>
            <person name="Kallscheuer N."/>
            <person name="Luecker S."/>
            <person name="Lage O.M."/>
            <person name="Pohl T."/>
            <person name="Merkel B.J."/>
            <person name="Hornburger P."/>
            <person name="Mueller R.-W."/>
            <person name="Bruemmer F."/>
            <person name="Labrenz M."/>
            <person name="Spormann A.M."/>
            <person name="Op Den Camp H."/>
            <person name="Overmann J."/>
            <person name="Amann R."/>
            <person name="Jetten M.S.M."/>
            <person name="Mascher T."/>
            <person name="Medema M.H."/>
            <person name="Devos D.P."/>
            <person name="Kaster A.-K."/>
            <person name="Ovreas L."/>
            <person name="Rohde M."/>
            <person name="Galperin M.Y."/>
            <person name="Jogler C."/>
        </authorList>
    </citation>
    <scope>NUCLEOTIDE SEQUENCE [LARGE SCALE GENOMIC DNA]</scope>
    <source>
        <strain evidence="4 5">KOR42</strain>
    </source>
</reference>